<evidence type="ECO:0000256" key="2">
    <source>
        <dbReference type="ARBA" id="ARBA00023125"/>
    </source>
</evidence>
<accession>A0ABX7C4X7</accession>
<sequence>MSEDAKPPATIFDIAAAAGVSIATADRAVNGRKGVAQKTAERVLQAAERLNWKPNPAAQTLSRRASVALDVVLPKPSNPFMSLLVESVDAARESFEAFRVAPRACIVDELDPASLARQLDDMRGRPEGIALLGLQHPLVVEAVNRLEASGTPVVTLVSDVLGCNRQAYVGIDNYAGGRAAAALLGRFLGSGGGHVAVFAGTPLYTDIIQRQAGFLEVAKARFPTMRPLPSVWNVEDDAHSYEVAQIMLSERQDLSGIYVAGGGQLGVASALRESGRAANVTMVAHDIFGSLAPFLRDGTIDAAINQNPEIQVTRALQMLNRFKARLQPVSQITHTAIEISIAETLPG</sequence>
<evidence type="ECO:0000313" key="6">
    <source>
        <dbReference type="Proteomes" id="UP000595857"/>
    </source>
</evidence>
<dbReference type="SUPFAM" id="SSF53822">
    <property type="entry name" value="Periplasmic binding protein-like I"/>
    <property type="match status" value="1"/>
</dbReference>
<evidence type="ECO:0000259" key="4">
    <source>
        <dbReference type="PROSITE" id="PS50932"/>
    </source>
</evidence>
<dbReference type="PROSITE" id="PS50932">
    <property type="entry name" value="HTH_LACI_2"/>
    <property type="match status" value="1"/>
</dbReference>
<proteinExistence type="predicted"/>
<dbReference type="InterPro" id="IPR010982">
    <property type="entry name" value="Lambda_DNA-bd_dom_sf"/>
</dbReference>
<name>A0ABX7C4X7_9HYPH</name>
<evidence type="ECO:0000256" key="1">
    <source>
        <dbReference type="ARBA" id="ARBA00023015"/>
    </source>
</evidence>
<dbReference type="Pfam" id="PF00356">
    <property type="entry name" value="LacI"/>
    <property type="match status" value="1"/>
</dbReference>
<keyword evidence="1" id="KW-0805">Transcription regulation</keyword>
<dbReference type="Proteomes" id="UP000595857">
    <property type="component" value="Chromosome"/>
</dbReference>
<dbReference type="EMBL" id="CP068046">
    <property type="protein sequence ID" value="QQR39271.1"/>
    <property type="molecule type" value="Genomic_DNA"/>
</dbReference>
<gene>
    <name evidence="5" type="ORF">JI748_16345</name>
</gene>
<dbReference type="Gene3D" id="3.40.50.2300">
    <property type="match status" value="2"/>
</dbReference>
<keyword evidence="3" id="KW-0804">Transcription</keyword>
<dbReference type="InterPro" id="IPR028082">
    <property type="entry name" value="Peripla_BP_I"/>
</dbReference>
<protein>
    <submittedName>
        <fullName evidence="5">LacI family DNA-binding transcriptional regulator</fullName>
    </submittedName>
</protein>
<evidence type="ECO:0000313" key="5">
    <source>
        <dbReference type="EMBL" id="QQR39271.1"/>
    </source>
</evidence>
<dbReference type="PANTHER" id="PTHR30146">
    <property type="entry name" value="LACI-RELATED TRANSCRIPTIONAL REPRESSOR"/>
    <property type="match status" value="1"/>
</dbReference>
<dbReference type="SMART" id="SM00354">
    <property type="entry name" value="HTH_LACI"/>
    <property type="match status" value="1"/>
</dbReference>
<dbReference type="SUPFAM" id="SSF47413">
    <property type="entry name" value="lambda repressor-like DNA-binding domains"/>
    <property type="match status" value="1"/>
</dbReference>
<dbReference type="RefSeq" id="WP_201633144.1">
    <property type="nucleotide sequence ID" value="NZ_CP068046.1"/>
</dbReference>
<dbReference type="Gene3D" id="1.10.260.40">
    <property type="entry name" value="lambda repressor-like DNA-binding domains"/>
    <property type="match status" value="1"/>
</dbReference>
<dbReference type="CDD" id="cd06307">
    <property type="entry name" value="PBP1_sugar_binding"/>
    <property type="match status" value="1"/>
</dbReference>
<keyword evidence="6" id="KW-1185">Reference proteome</keyword>
<dbReference type="PROSITE" id="PS00356">
    <property type="entry name" value="HTH_LACI_1"/>
    <property type="match status" value="1"/>
</dbReference>
<dbReference type="CDD" id="cd01392">
    <property type="entry name" value="HTH_LacI"/>
    <property type="match status" value="1"/>
</dbReference>
<dbReference type="GO" id="GO:0003677">
    <property type="term" value="F:DNA binding"/>
    <property type="evidence" value="ECO:0007669"/>
    <property type="project" value="UniProtKB-KW"/>
</dbReference>
<reference evidence="5 6" key="1">
    <citation type="submission" date="2021-01" db="EMBL/GenBank/DDBJ databases">
        <title>Genome seq and assembly of Devosia sp. LEGU1.</title>
        <authorList>
            <person name="Chhetri G."/>
        </authorList>
    </citation>
    <scope>NUCLEOTIDE SEQUENCE [LARGE SCALE GENOMIC DNA]</scope>
    <source>
        <strain evidence="5 6">LEGU1</strain>
    </source>
</reference>
<organism evidence="5 6">
    <name type="scientific">Devosia rhizoryzae</name>
    <dbReference type="NCBI Taxonomy" id="2774137"/>
    <lineage>
        <taxon>Bacteria</taxon>
        <taxon>Pseudomonadati</taxon>
        <taxon>Pseudomonadota</taxon>
        <taxon>Alphaproteobacteria</taxon>
        <taxon>Hyphomicrobiales</taxon>
        <taxon>Devosiaceae</taxon>
        <taxon>Devosia</taxon>
    </lineage>
</organism>
<dbReference type="Pfam" id="PF13407">
    <property type="entry name" value="Peripla_BP_4"/>
    <property type="match status" value="1"/>
</dbReference>
<evidence type="ECO:0000256" key="3">
    <source>
        <dbReference type="ARBA" id="ARBA00023163"/>
    </source>
</evidence>
<keyword evidence="2 5" id="KW-0238">DNA-binding</keyword>
<dbReference type="PANTHER" id="PTHR30146:SF152">
    <property type="entry name" value="TRANSCRIPTIONAL REGULATORY PROTEIN"/>
    <property type="match status" value="1"/>
</dbReference>
<feature type="domain" description="HTH lacI-type" evidence="4">
    <location>
        <begin position="9"/>
        <end position="63"/>
    </location>
</feature>
<dbReference type="InterPro" id="IPR000843">
    <property type="entry name" value="HTH_LacI"/>
</dbReference>
<dbReference type="InterPro" id="IPR025997">
    <property type="entry name" value="SBP_2_dom"/>
</dbReference>